<keyword evidence="1" id="KW-0175">Coiled coil</keyword>
<gene>
    <name evidence="2" type="ORF">E3D00_07235</name>
</gene>
<dbReference type="PANTHER" id="PTHR32114:SF2">
    <property type="entry name" value="ABC TRANSPORTER ABCH.3"/>
    <property type="match status" value="1"/>
</dbReference>
<proteinExistence type="predicted"/>
<dbReference type="AlphaFoldDB" id="A0A4Y6UM15"/>
<feature type="coiled-coil region" evidence="1">
    <location>
        <begin position="217"/>
        <end position="244"/>
    </location>
</feature>
<dbReference type="KEGG" id="ssam:E3D00_07235"/>
<dbReference type="InterPro" id="IPR022205">
    <property type="entry name" value="DUF3732"/>
</dbReference>
<evidence type="ECO:0000313" key="2">
    <source>
        <dbReference type="EMBL" id="QDH17377.1"/>
    </source>
</evidence>
<evidence type="ECO:0000313" key="3">
    <source>
        <dbReference type="Proteomes" id="UP000316313"/>
    </source>
</evidence>
<accession>A0A4Y6UM15</accession>
<dbReference type="Gene3D" id="3.40.50.300">
    <property type="entry name" value="P-loop containing nucleotide triphosphate hydrolases"/>
    <property type="match status" value="1"/>
</dbReference>
<dbReference type="Proteomes" id="UP000316313">
    <property type="component" value="Chromosome"/>
</dbReference>
<organism evidence="2 3">
    <name type="scientific">Swingsia samuiensis</name>
    <dbReference type="NCBI Taxonomy" id="1293412"/>
    <lineage>
        <taxon>Bacteria</taxon>
        <taxon>Pseudomonadati</taxon>
        <taxon>Pseudomonadota</taxon>
        <taxon>Alphaproteobacteria</taxon>
        <taxon>Acetobacterales</taxon>
        <taxon>Acetobacteraceae</taxon>
        <taxon>Swingsia</taxon>
    </lineage>
</organism>
<dbReference type="Pfam" id="PF12532">
    <property type="entry name" value="DUF3732"/>
    <property type="match status" value="1"/>
</dbReference>
<evidence type="ECO:0000256" key="1">
    <source>
        <dbReference type="SAM" id="Coils"/>
    </source>
</evidence>
<sequence>MDGQCGVGRDNFFSIRSDTVKRWNIRQIAFYSVNGRRRTLDFDIGKVNIITGAAGTGKSAIIDAIDYCLGSSKCNLPSFVRNHATAVAVQWVRGETDLIVGRQIPKSGSGTSQMYVRTGRNLTLPETAEDLEGHTNREVARAFIENAFGIQDLDNEASIVKGEKGRATVRDIPPYLFLSGDVIISRGTLLHDLDRPEKARDIKASLPYFLGVINQDSVLAARRLRQLEAALTRTEREAAAKERSQTVLTERSMALLTQAFGVGLIPELPISGTPDSFLLEYLENVAKGGISSIDTRGFEARAILEEERREVVAELQELRTKQRLLKQTIREASGYESTVSGQYHKLRLVEHFKLGDGRCPVCDTQNDAGLKMAAQIQESLNIIKNEVLVADTIRPNLDDFSSRIEAQIKSKDGRFKEIESQLSGLVRVDEESVKTESILQERARVVGRIEQFLETTAKDFQSKKVDTTLLTQEIESLRDFIDPQSRRDRLHDAETIVSSYATDMLGELPTEEPATGSRIVFTSSTPRISLIEPRRRAALTMAEIGSDQNYLAIHLALAFSLQKFFKEITAPVPGVLVIDQISRPYYPKQGKGDEKKLHEMNKDDDQVAMKRSFDSCSRRPPDRPVCRLFSSSMRILKKIQNMSRPSRGGGQKRLA</sequence>
<dbReference type="EMBL" id="CP038141">
    <property type="protein sequence ID" value="QDH17377.1"/>
    <property type="molecule type" value="Genomic_DNA"/>
</dbReference>
<dbReference type="OrthoDB" id="103556at2"/>
<protein>
    <submittedName>
        <fullName evidence="2">DUF3732 domain-containing protein</fullName>
    </submittedName>
</protein>
<dbReference type="PANTHER" id="PTHR32114">
    <property type="entry name" value="ABC TRANSPORTER ABCH.3"/>
    <property type="match status" value="1"/>
</dbReference>
<dbReference type="InterPro" id="IPR027417">
    <property type="entry name" value="P-loop_NTPase"/>
</dbReference>
<reference evidence="2 3" key="1">
    <citation type="submission" date="2019-03" db="EMBL/GenBank/DDBJ databases">
        <title>The complete genome sequence of Swingsia samuiensis NBRC107927(T).</title>
        <authorList>
            <person name="Chua K.-O."/>
            <person name="Chan K.-G."/>
            <person name="See-Too W.-S."/>
        </authorList>
    </citation>
    <scope>NUCLEOTIDE SEQUENCE [LARGE SCALE GENOMIC DNA]</scope>
    <source>
        <strain evidence="2 3">AH83</strain>
    </source>
</reference>
<keyword evidence="3" id="KW-1185">Reference proteome</keyword>
<name>A0A4Y6UM15_9PROT</name>
<dbReference type="SUPFAM" id="SSF52540">
    <property type="entry name" value="P-loop containing nucleoside triphosphate hydrolases"/>
    <property type="match status" value="1"/>
</dbReference>